<dbReference type="Proteomes" id="UP000694411">
    <property type="component" value="Chromosome 7b"/>
</dbReference>
<protein>
    <submittedName>
        <fullName evidence="1">Uncharacterized protein</fullName>
    </submittedName>
</protein>
<keyword evidence="2" id="KW-1185">Reference proteome</keyword>
<evidence type="ECO:0000313" key="2">
    <source>
        <dbReference type="Proteomes" id="UP000694411"/>
    </source>
</evidence>
<reference evidence="1" key="3">
    <citation type="submission" date="2025-09" db="UniProtKB">
        <authorList>
            <consortium name="Ensembl"/>
        </authorList>
    </citation>
    <scope>IDENTIFICATION</scope>
</reference>
<reference evidence="1" key="1">
    <citation type="submission" date="2018-05" db="EMBL/GenBank/DDBJ databases">
        <title>Whole genome of Theropithecus gelada.</title>
        <authorList>
            <person name="Chiou K.L."/>
            <person name="Snyder-Mackler N."/>
        </authorList>
    </citation>
    <scope>NUCLEOTIDE SEQUENCE [LARGE SCALE GENOMIC DNA]</scope>
</reference>
<name>A0A8D2GH48_THEGE</name>
<proteinExistence type="predicted"/>
<evidence type="ECO:0000313" key="1">
    <source>
        <dbReference type="Ensembl" id="ENSTGEP00000034049.1"/>
    </source>
</evidence>
<reference evidence="1" key="2">
    <citation type="submission" date="2025-08" db="UniProtKB">
        <authorList>
            <consortium name="Ensembl"/>
        </authorList>
    </citation>
    <scope>IDENTIFICATION</scope>
</reference>
<organism evidence="1 2">
    <name type="scientific">Theropithecus gelada</name>
    <name type="common">Gelada baboon</name>
    <dbReference type="NCBI Taxonomy" id="9565"/>
    <lineage>
        <taxon>Eukaryota</taxon>
        <taxon>Metazoa</taxon>
        <taxon>Chordata</taxon>
        <taxon>Craniata</taxon>
        <taxon>Vertebrata</taxon>
        <taxon>Euteleostomi</taxon>
        <taxon>Mammalia</taxon>
        <taxon>Eutheria</taxon>
        <taxon>Euarchontoglires</taxon>
        <taxon>Primates</taxon>
        <taxon>Haplorrhini</taxon>
        <taxon>Catarrhini</taxon>
        <taxon>Cercopithecidae</taxon>
        <taxon>Cercopithecinae</taxon>
        <taxon>Theropithecus</taxon>
    </lineage>
</organism>
<accession>A0A8D2GH48</accession>
<dbReference type="AlphaFoldDB" id="A0A8D2GH48"/>
<sequence length="53" mass="6465">MKSPQSTSRHKVKHFDSLLVKMNSLHVKSRERDFFFHQQNRKRQSLFTMSYPI</sequence>
<dbReference type="Ensembl" id="ENSTGET00000040446.1">
    <property type="protein sequence ID" value="ENSTGEP00000034049.1"/>
    <property type="gene ID" value="ENSTGEG00000027182.1"/>
</dbReference>